<accession>A0AAD9L9G0</accession>
<comment type="caution">
    <text evidence="4">The sequence shown here is derived from an EMBL/GenBank/DDBJ whole genome shotgun (WGS) entry which is preliminary data.</text>
</comment>
<dbReference type="AlphaFoldDB" id="A0AAD9L9G0"/>
<feature type="compositionally biased region" description="Polar residues" evidence="3">
    <location>
        <begin position="171"/>
        <end position="181"/>
    </location>
</feature>
<dbReference type="PANTHER" id="PTHR13037">
    <property type="entry name" value="FORMIN"/>
    <property type="match status" value="1"/>
</dbReference>
<keyword evidence="2" id="KW-0175">Coiled coil</keyword>
<feature type="coiled-coil region" evidence="2">
    <location>
        <begin position="1173"/>
        <end position="1207"/>
    </location>
</feature>
<feature type="region of interest" description="Disordered" evidence="3">
    <location>
        <begin position="762"/>
        <end position="782"/>
    </location>
</feature>
<feature type="region of interest" description="Disordered" evidence="3">
    <location>
        <begin position="1229"/>
        <end position="1266"/>
    </location>
</feature>
<organism evidence="4 5">
    <name type="scientific">Papiliotrema laurentii</name>
    <name type="common">Cryptococcus laurentii</name>
    <dbReference type="NCBI Taxonomy" id="5418"/>
    <lineage>
        <taxon>Eukaryota</taxon>
        <taxon>Fungi</taxon>
        <taxon>Dikarya</taxon>
        <taxon>Basidiomycota</taxon>
        <taxon>Agaricomycotina</taxon>
        <taxon>Tremellomycetes</taxon>
        <taxon>Tremellales</taxon>
        <taxon>Rhynchogastremaceae</taxon>
        <taxon>Papiliotrema</taxon>
    </lineage>
</organism>
<reference evidence="4" key="1">
    <citation type="submission" date="2023-02" db="EMBL/GenBank/DDBJ databases">
        <title>Identification and recombinant expression of a fungal hydrolase from Papiliotrema laurentii that hydrolyzes apple cutin and clears colloidal polyester polyurethane.</title>
        <authorList>
            <consortium name="DOE Joint Genome Institute"/>
            <person name="Roman V.A."/>
            <person name="Bojanowski C."/>
            <person name="Crable B.R."/>
            <person name="Wagner D.N."/>
            <person name="Hung C.S."/>
            <person name="Nadeau L.J."/>
            <person name="Schratz L."/>
            <person name="Haridas S."/>
            <person name="Pangilinan J."/>
            <person name="Lipzen A."/>
            <person name="Na H."/>
            <person name="Yan M."/>
            <person name="Ng V."/>
            <person name="Grigoriev I.V."/>
            <person name="Spatafora J.W."/>
            <person name="Barlow D."/>
            <person name="Biffinger J."/>
            <person name="Kelley-Loughnane N."/>
            <person name="Varaljay V.A."/>
            <person name="Crookes-Goodson W.J."/>
        </authorList>
    </citation>
    <scope>NUCLEOTIDE SEQUENCE</scope>
    <source>
        <strain evidence="4">5307AH</strain>
    </source>
</reference>
<dbReference type="Proteomes" id="UP001182556">
    <property type="component" value="Unassembled WGS sequence"/>
</dbReference>
<feature type="region of interest" description="Disordered" evidence="3">
    <location>
        <begin position="674"/>
        <end position="699"/>
    </location>
</feature>
<feature type="region of interest" description="Disordered" evidence="3">
    <location>
        <begin position="84"/>
        <end position="275"/>
    </location>
</feature>
<feature type="region of interest" description="Disordered" evidence="3">
    <location>
        <begin position="504"/>
        <end position="559"/>
    </location>
</feature>
<feature type="compositionally biased region" description="Polar residues" evidence="3">
    <location>
        <begin position="772"/>
        <end position="782"/>
    </location>
</feature>
<feature type="compositionally biased region" description="Basic and acidic residues" evidence="3">
    <location>
        <begin position="974"/>
        <end position="988"/>
    </location>
</feature>
<evidence type="ECO:0000256" key="2">
    <source>
        <dbReference type="SAM" id="Coils"/>
    </source>
</evidence>
<feature type="region of interest" description="Disordered" evidence="3">
    <location>
        <begin position="24"/>
        <end position="49"/>
    </location>
</feature>
<feature type="compositionally biased region" description="Polar residues" evidence="3">
    <location>
        <begin position="249"/>
        <end position="260"/>
    </location>
</feature>
<keyword evidence="1" id="KW-0945">Host-virus interaction</keyword>
<evidence type="ECO:0000313" key="4">
    <source>
        <dbReference type="EMBL" id="KAK1927279.1"/>
    </source>
</evidence>
<proteinExistence type="predicted"/>
<evidence type="ECO:0000256" key="1">
    <source>
        <dbReference type="ARBA" id="ARBA00022581"/>
    </source>
</evidence>
<name>A0AAD9L9G0_PAPLA</name>
<gene>
    <name evidence="4" type="ORF">DB88DRAFT_537245</name>
</gene>
<dbReference type="PANTHER" id="PTHR13037:SF24">
    <property type="entry name" value="POLYCOMB PROTEIN PCL-RELATED"/>
    <property type="match status" value="1"/>
</dbReference>
<feature type="compositionally biased region" description="Polar residues" evidence="3">
    <location>
        <begin position="24"/>
        <end position="38"/>
    </location>
</feature>
<feature type="region of interest" description="Disordered" evidence="3">
    <location>
        <begin position="967"/>
        <end position="988"/>
    </location>
</feature>
<dbReference type="EMBL" id="JAODAN010000001">
    <property type="protein sequence ID" value="KAK1927279.1"/>
    <property type="molecule type" value="Genomic_DNA"/>
</dbReference>
<keyword evidence="5" id="KW-1185">Reference proteome</keyword>
<sequence>MTESSSSRLTASTFISTDLHSYLSSGQHTASTGLTSPDPSSPRKHTGKLESILSVFEGQVETPVKSPRSGAIDMDNIVRGPSVRQRASQFEQARPDEASSSWYPAASPIARTRSTSPLRISRPLPAPRTPTAQRRVPVPATEPARAYANPPHSSPTRRRSPPKLNRGSTKRMVQQWENLPTTPVERSHRVVSTSFSRQYLDEKPLPSPGHGPISPARSTPGRPYLPSQSTRQPHAASPYHLQTPRHVSKSLTNSPSSWSISPKGEKRKKGGRSPLKEMLSVFGENIIRKAKGKSKDKWTRDYNTSVPESLDRMGSNGLPGGIVFRDRMGDEEMTPVVDPNIVRSSAIIYLTPTPCSSLSPWGSWITSWCTLSKTHLRITYCPIFQDPQTGHNTPKRVFSGSNPNRTFEPPFVFSAIPHPEPHTPPDVELSMKDCVEVRSLRREEVKGRGVPATPSNASTEVLEMVWSDGSKRYIGVEGVAGRLGWVSAIWDVLLACKTDEMPALPPPSPMVSPRQHATNPSSPLAHPADPLGGITLPRDRVGSGSTLKASRGDSSVPPVQKIGDRWIAASVLGHEEVGSMRRRDPGATVMLRDSVRRMFDQGPVEASEAEGNEVQTTPCSTEVNERIMAWQPVTERDLSIFGRTNPKLSEEVKESSRFSHVDRVEVYPKAETALSFDPNDLNPSRSASQVRRQTSPDRRVRQANLLNNVVEDMAMDRSTTLPDPTHVSHVTFPKPAVGGMSIHPRALGAKVGVLEMIPSATDSTVETDRETLQTPSNETAYTPETSLDHTVVAKQEKQNLGHQALASQINGVHVDLRQAILSLSSAVAEARRLDEQRAVEIPKTLGNRLDTIHMDVKALENTLSISQLSTNRLVQAEQPAEGGELLDVHRKLDAIAKLCEEVLAKPVPSPAAEPSSNDSSKERIGMDIAPEDEKSAGDEVAGIMADITCASSKVSPRRGSLQVLHNVPIPTTHDGADSAGEKGSKLTDETHQQVGQVLALVTELRDARTLQTQQTTDMARYLNELNSWLEKFVLNSTNEITSMSKRLTAIVGTDPEAAPKDGEKQFGMPDLVADIHSMVSEQKRRAEAEGTANQRLDALLQMMGQERDRAAGQQAMVEQVITALDRQRSDNEVLLRALATDLTTEIRGERLRFVEAMQQATTMNISVHVEEFKKLLSAEVGKAMKELGELRAERKALEHQISDLFALKAKHGGDSRRVSAAVAMGRGGGAALTSPRPGVAPGASNGILAPPSPVYNMRNLPSPPGR</sequence>
<protein>
    <submittedName>
        <fullName evidence="4">Uncharacterized protein</fullName>
    </submittedName>
</protein>
<feature type="region of interest" description="Disordered" evidence="3">
    <location>
        <begin position="58"/>
        <end position="77"/>
    </location>
</feature>
<evidence type="ECO:0000256" key="3">
    <source>
        <dbReference type="SAM" id="MobiDB-lite"/>
    </source>
</evidence>
<evidence type="ECO:0000313" key="5">
    <source>
        <dbReference type="Proteomes" id="UP001182556"/>
    </source>
</evidence>
<feature type="compositionally biased region" description="Polar residues" evidence="3">
    <location>
        <begin position="681"/>
        <end position="693"/>
    </location>
</feature>